<dbReference type="CDD" id="cd00198">
    <property type="entry name" value="vWFA"/>
    <property type="match status" value="1"/>
</dbReference>
<dbReference type="SUPFAM" id="SSF55486">
    <property type="entry name" value="Metalloproteases ('zincins'), catalytic domain"/>
    <property type="match status" value="1"/>
</dbReference>
<dbReference type="InterPro" id="IPR013856">
    <property type="entry name" value="Peptidase_M4_domain"/>
</dbReference>
<evidence type="ECO:0000259" key="9">
    <source>
        <dbReference type="PROSITE" id="PS50234"/>
    </source>
</evidence>
<dbReference type="InterPro" id="IPR027268">
    <property type="entry name" value="Peptidase_M4/M1_CTD_sf"/>
</dbReference>
<evidence type="ECO:0000256" key="3">
    <source>
        <dbReference type="ARBA" id="ARBA00022729"/>
    </source>
</evidence>
<keyword evidence="1" id="KW-0645">Protease</keyword>
<feature type="region of interest" description="Disordered" evidence="7">
    <location>
        <begin position="57"/>
        <end position="86"/>
    </location>
</feature>
<dbReference type="Pfam" id="PF01447">
    <property type="entry name" value="Peptidase_M4"/>
    <property type="match status" value="1"/>
</dbReference>
<keyword evidence="4" id="KW-0378">Hydrolase</keyword>
<evidence type="ECO:0000256" key="5">
    <source>
        <dbReference type="ARBA" id="ARBA00022833"/>
    </source>
</evidence>
<evidence type="ECO:0000313" key="10">
    <source>
        <dbReference type="EMBL" id="MBC8627234.1"/>
    </source>
</evidence>
<feature type="domain" description="VWFA" evidence="9">
    <location>
        <begin position="705"/>
        <end position="884"/>
    </location>
</feature>
<dbReference type="Pfam" id="PF00092">
    <property type="entry name" value="VWA"/>
    <property type="match status" value="1"/>
</dbReference>
<feature type="compositionally biased region" description="Basic and acidic residues" evidence="7">
    <location>
        <begin position="57"/>
        <end position="85"/>
    </location>
</feature>
<dbReference type="Gene3D" id="3.10.170.10">
    <property type="match status" value="1"/>
</dbReference>
<dbReference type="InterPro" id="IPR050728">
    <property type="entry name" value="Zinc_Metalloprotease_M4"/>
</dbReference>
<dbReference type="Gene3D" id="1.10.390.10">
    <property type="entry name" value="Neutral Protease Domain 2"/>
    <property type="match status" value="1"/>
</dbReference>
<keyword evidence="11" id="KW-1185">Reference proteome</keyword>
<keyword evidence="8" id="KW-1133">Transmembrane helix</keyword>
<reference evidence="10 11" key="1">
    <citation type="submission" date="2020-08" db="EMBL/GenBank/DDBJ databases">
        <title>Genome public.</title>
        <authorList>
            <person name="Liu C."/>
            <person name="Sun Q."/>
        </authorList>
    </citation>
    <scope>NUCLEOTIDE SEQUENCE [LARGE SCALE GENOMIC DNA]</scope>
    <source>
        <strain evidence="10 11">3_YM_SP_D4_24.mj</strain>
    </source>
</reference>
<name>A0ABR7P7D6_9FIRM</name>
<proteinExistence type="predicted"/>
<sequence length="1198" mass="134579">MKKKKEKFRQPKQKKHRNHHLRFLTKLILLLLLVAVGMGLYYSYQLFFTPVHQEAKSEDKGLTKEQKEVKQEREELEKKEQENKTSIDYVADGSQEKEESVGKISDEYEAMDALKALQGELGIVDAEEEYQVSEVKELEDVTIYEMQQYYEGIEVYGRSLMVSVDESGNLQSVNGTYEQPSNVAVEPKIQEYDAQEAVEAYLKENKDTDSSEDSESSESSYSLQSQGYVICFNENNAAEAGYLFFVVMGSQNTPVQQIFVSGKTGEILADNSLILTEKVSGTLQGQKSSQTLDYDKQGDEFKLWDEERNIQVYRTTSSEFLNVYVNCDEIQWKTGETPDAGAVDTLANLQKAYDYYKDTFGRDGITNDKNVKLDAIVGIQNVREGNEVTDFRDNAAMSGTDTMLIGQKTDGSATYAAELDVMGHEFNHGVVNGMSTLLQGVYSDNNARQRSSQLAMGEGLADIFGEFVEDYSDDGKYNGSCSWTNPVRSMNNRTDILNHNGILQAKDFQDGTTDCHQGASLISYPTYLMATGVDGDSKKAISDTKQLASMWYTVISQTSSATGFKEIRQLMESRALRLASMGQLTNDQVEGVIDAFDEVAIEPMYDYCLTDDSKVVVYGENNKPYNNYRIQVSRRFGEEVLNEEVKSKKLNLKLDAGIYNVLLTDLNNEDLTKEFTLIVNDAKKGQNIYQKQAKVMTQFGASVRDVVLTLDVSGSMGGTPIEETKEAAQKFIDTVYEKSPQTRISIITYSSDAQKVVDFTNDKAKLKNAVSGIYSGGGTNIEAGLKKAYKLIKDEESLKKIVVLMSDGEPTEGKQKDGSYREPILSMANKMKQDNLMVYTLGFFHNLEGENLGECRQLMADIASEGYHYEVSSADSIQFVFDDIAQQVGGGEYVYIKIACPVDVTVQKDGEVLRSEKENQNIRTGFGTLSFDGEKDEIKILRLKKDQNYEICINGIGEGEMDYSIGFVDEDGTYSDMRNFEKIPVTKEMLAVTDTKEGKKTTLQVDENGDGRFEKVYSAKKNSTAVEVSKENQKKVLVAIGIVVLLWMILKARAVLKRAKSNRYCKYCGNKITKEMKFCGECGSPVEIQPLFFEKHAKESKGKRKVKLALIGLLLLFCVSETMIYQTASTKVYRYVCRGNYTLAEKMYDGNVKGHKISQNYLNNLLTYHEKRVKTAYQAGTVNETYLTEIQEIVKKLK</sequence>
<dbReference type="Proteomes" id="UP000661649">
    <property type="component" value="Unassembled WGS sequence"/>
</dbReference>
<keyword evidence="2" id="KW-0479">Metal-binding</keyword>
<keyword evidence="5" id="KW-0862">Zinc</keyword>
<dbReference type="RefSeq" id="WP_187558063.1">
    <property type="nucleotide sequence ID" value="NZ_JACRTP010000001.1"/>
</dbReference>
<evidence type="ECO:0000256" key="1">
    <source>
        <dbReference type="ARBA" id="ARBA00022670"/>
    </source>
</evidence>
<feature type="transmembrane region" description="Helical" evidence="8">
    <location>
        <begin position="1036"/>
        <end position="1056"/>
    </location>
</feature>
<evidence type="ECO:0000256" key="7">
    <source>
        <dbReference type="SAM" id="MobiDB-lite"/>
    </source>
</evidence>
<keyword evidence="6" id="KW-0482">Metalloprotease</keyword>
<keyword evidence="8" id="KW-0812">Transmembrane</keyword>
<dbReference type="PANTHER" id="PTHR33794">
    <property type="entry name" value="BACILLOLYSIN"/>
    <property type="match status" value="1"/>
</dbReference>
<feature type="transmembrane region" description="Helical" evidence="8">
    <location>
        <begin position="21"/>
        <end position="44"/>
    </location>
</feature>
<dbReference type="Pfam" id="PF07504">
    <property type="entry name" value="FTP"/>
    <property type="match status" value="1"/>
</dbReference>
<protein>
    <submittedName>
        <fullName evidence="10">VWA domain-containing protein</fullName>
    </submittedName>
</protein>
<dbReference type="PROSITE" id="PS50234">
    <property type="entry name" value="VWFA"/>
    <property type="match status" value="1"/>
</dbReference>
<dbReference type="Pfam" id="PF02868">
    <property type="entry name" value="Peptidase_M4_C"/>
    <property type="match status" value="1"/>
</dbReference>
<dbReference type="InterPro" id="IPR011096">
    <property type="entry name" value="FTP_domain"/>
</dbReference>
<comment type="caution">
    <text evidence="10">The sequence shown here is derived from an EMBL/GenBank/DDBJ whole genome shotgun (WGS) entry which is preliminary data.</text>
</comment>
<organism evidence="10 11">
    <name type="scientific">Blautia stercoris</name>
    <dbReference type="NCBI Taxonomy" id="871664"/>
    <lineage>
        <taxon>Bacteria</taxon>
        <taxon>Bacillati</taxon>
        <taxon>Bacillota</taxon>
        <taxon>Clostridia</taxon>
        <taxon>Lachnospirales</taxon>
        <taxon>Lachnospiraceae</taxon>
        <taxon>Blautia</taxon>
    </lineage>
</organism>
<dbReference type="EMBL" id="JACRTP010000001">
    <property type="protein sequence ID" value="MBC8627234.1"/>
    <property type="molecule type" value="Genomic_DNA"/>
</dbReference>
<dbReference type="InterPro" id="IPR036465">
    <property type="entry name" value="vWFA_dom_sf"/>
</dbReference>
<feature type="transmembrane region" description="Helical" evidence="8">
    <location>
        <begin position="1108"/>
        <end position="1128"/>
    </location>
</feature>
<evidence type="ECO:0000313" key="11">
    <source>
        <dbReference type="Proteomes" id="UP000661649"/>
    </source>
</evidence>
<keyword evidence="8" id="KW-0472">Membrane</keyword>
<accession>A0ABR7P7D6</accession>
<dbReference type="InterPro" id="IPR002035">
    <property type="entry name" value="VWF_A"/>
</dbReference>
<evidence type="ECO:0000256" key="4">
    <source>
        <dbReference type="ARBA" id="ARBA00022801"/>
    </source>
</evidence>
<dbReference type="Gene3D" id="3.10.450.490">
    <property type="match status" value="1"/>
</dbReference>
<dbReference type="InterPro" id="IPR001570">
    <property type="entry name" value="Peptidase_M4_C_domain"/>
</dbReference>
<dbReference type="Gene3D" id="3.40.50.410">
    <property type="entry name" value="von Willebrand factor, type A domain"/>
    <property type="match status" value="1"/>
</dbReference>
<evidence type="ECO:0000256" key="6">
    <source>
        <dbReference type="ARBA" id="ARBA00023049"/>
    </source>
</evidence>
<evidence type="ECO:0000256" key="8">
    <source>
        <dbReference type="SAM" id="Phobius"/>
    </source>
</evidence>
<dbReference type="SUPFAM" id="SSF53300">
    <property type="entry name" value="vWA-like"/>
    <property type="match status" value="1"/>
</dbReference>
<gene>
    <name evidence="10" type="ORF">H8712_01085</name>
</gene>
<dbReference type="SMART" id="SM00327">
    <property type="entry name" value="VWA"/>
    <property type="match status" value="1"/>
</dbReference>
<evidence type="ECO:0000256" key="2">
    <source>
        <dbReference type="ARBA" id="ARBA00022723"/>
    </source>
</evidence>
<keyword evidence="3" id="KW-0732">Signal</keyword>
<dbReference type="PANTHER" id="PTHR33794:SF1">
    <property type="entry name" value="BACILLOLYSIN"/>
    <property type="match status" value="1"/>
</dbReference>